<feature type="domain" description="RRM" evidence="5">
    <location>
        <begin position="131"/>
        <end position="207"/>
    </location>
</feature>
<organism evidence="7 8">
    <name type="scientific">Bifiguratus adelaidae</name>
    <dbReference type="NCBI Taxonomy" id="1938954"/>
    <lineage>
        <taxon>Eukaryota</taxon>
        <taxon>Fungi</taxon>
        <taxon>Fungi incertae sedis</taxon>
        <taxon>Mucoromycota</taxon>
        <taxon>Mucoromycotina</taxon>
        <taxon>Endogonomycetes</taxon>
        <taxon>Endogonales</taxon>
        <taxon>Endogonales incertae sedis</taxon>
        <taxon>Bifiguratus</taxon>
    </lineage>
</organism>
<name>A0A261Y5G8_9FUNG</name>
<dbReference type="PANTHER" id="PTHR48025:SF1">
    <property type="entry name" value="RRM DOMAIN-CONTAINING PROTEIN"/>
    <property type="match status" value="1"/>
</dbReference>
<feature type="region of interest" description="Disordered" evidence="4">
    <location>
        <begin position="551"/>
        <end position="574"/>
    </location>
</feature>
<dbReference type="SUPFAM" id="SSF63570">
    <property type="entry name" value="PABC (PABP) domain"/>
    <property type="match status" value="1"/>
</dbReference>
<feature type="domain" description="RRM" evidence="5">
    <location>
        <begin position="252"/>
        <end position="330"/>
    </location>
</feature>
<dbReference type="Gene3D" id="1.10.1900.10">
    <property type="entry name" value="c-terminal domain of poly(a) binding protein"/>
    <property type="match status" value="1"/>
</dbReference>
<reference evidence="7 8" key="1">
    <citation type="journal article" date="2017" name="Mycologia">
        <title>Bifiguratus adelaidae, gen. et sp. nov., a new member of Mucoromycotina in endophytic and soil-dwelling habitats.</title>
        <authorList>
            <person name="Torres-Cruz T.J."/>
            <person name="Billingsley Tobias T.L."/>
            <person name="Almatruk M."/>
            <person name="Hesse C."/>
            <person name="Kuske C.R."/>
            <person name="Desiro A."/>
            <person name="Benucci G.M."/>
            <person name="Bonito G."/>
            <person name="Stajich J.E."/>
            <person name="Dunlap C."/>
            <person name="Arnold A.E."/>
            <person name="Porras-Alfaro A."/>
        </authorList>
    </citation>
    <scope>NUCLEOTIDE SEQUENCE [LARGE SCALE GENOMIC DNA]</scope>
    <source>
        <strain evidence="7 8">AZ0501</strain>
    </source>
</reference>
<dbReference type="InterPro" id="IPR036053">
    <property type="entry name" value="PABP-dom"/>
</dbReference>
<proteinExistence type="inferred from homology"/>
<evidence type="ECO:0000256" key="2">
    <source>
        <dbReference type="ARBA" id="ARBA00022884"/>
    </source>
</evidence>
<dbReference type="SUPFAM" id="SSF54928">
    <property type="entry name" value="RNA-binding domain, RBD"/>
    <property type="match status" value="2"/>
</dbReference>
<evidence type="ECO:0000256" key="3">
    <source>
        <dbReference type="PROSITE-ProRule" id="PRU00176"/>
    </source>
</evidence>
<feature type="domain" description="PABC" evidence="6">
    <location>
        <begin position="578"/>
        <end position="654"/>
    </location>
</feature>
<keyword evidence="8" id="KW-1185">Reference proteome</keyword>
<dbReference type="InterPro" id="IPR035979">
    <property type="entry name" value="RBD_domain_sf"/>
</dbReference>
<accession>A0A261Y5G8</accession>
<sequence>MDMSKPVVKLPKGRSSGSPDGNGEAPKDLQRAPSARSKNDIFGKKLYIINLTSAVSEADLEKLLAKSGVVEISLDPSESAERNGHITFTSSQKADRAYALFNGVVLEPHKFTLKLRIKDPKKGEDPLPSGTILSVSELPSIVDNTHLHELFRPFGPLYMCRTLLEGGKFRGNALVQFFDDQHARSAQEEMHCIDINDKTISVVPLDAAQKKALEKDAKEKSQSLNAAAPEFQYHLSGATTVDVPMAGTVDMTNLYIKNLDPQVKSSDLFNNFRRFGRIISARVMNNAMTGQSKGFGFVSFSQPEEAALALQQMNGQYILSKPIMIAYHEPKKPRENRASVIMASLEASPVAPMSPGYSSQASTPMTPQDMISDVLANLDNLPQEVGHAGQGLGAEGYNYGPSTFEHAPNRPTLRRKGSAESISSTMTATSAMMQRQKLQDAVLKLGEAEAVDDIVDLLLTLKKKDRSLCLFNVDFLREKVQLAKEALQAFADDDVEILSVTSPKSTNSSPKDIKPSSPKAHRISQDLSGTFTLPPQTSKAIPIVAPKIADTQPKDESKNISSGGDKITNGTKESRNKEIEEFLSSIEDKPIHEQKQQLGDRLFPLVKATGVKQSPKITIRLLDTVDLRELAYIMHEPEKLKVHVDEASTAFNKA</sequence>
<comment type="similarity">
    <text evidence="1">Belongs to the polyadenylate-binding protein type-1 family.</text>
</comment>
<dbReference type="InterPro" id="IPR050502">
    <property type="entry name" value="Euk_RNA-bind_prot"/>
</dbReference>
<dbReference type="InterPro" id="IPR000504">
    <property type="entry name" value="RRM_dom"/>
</dbReference>
<evidence type="ECO:0000259" key="6">
    <source>
        <dbReference type="PROSITE" id="PS51309"/>
    </source>
</evidence>
<dbReference type="GO" id="GO:0003729">
    <property type="term" value="F:mRNA binding"/>
    <property type="evidence" value="ECO:0007669"/>
    <property type="project" value="TreeGrafter"/>
</dbReference>
<feature type="domain" description="RRM" evidence="5">
    <location>
        <begin position="44"/>
        <end position="120"/>
    </location>
</feature>
<gene>
    <name evidence="7" type="ORF">BZG36_00932</name>
</gene>
<feature type="region of interest" description="Disordered" evidence="4">
    <location>
        <begin position="397"/>
        <end position="426"/>
    </location>
</feature>
<dbReference type="EMBL" id="MVBO01000009">
    <property type="protein sequence ID" value="OZJ05866.1"/>
    <property type="molecule type" value="Genomic_DNA"/>
</dbReference>
<dbReference type="AlphaFoldDB" id="A0A261Y5G8"/>
<evidence type="ECO:0000313" key="7">
    <source>
        <dbReference type="EMBL" id="OZJ05866.1"/>
    </source>
</evidence>
<evidence type="ECO:0000259" key="5">
    <source>
        <dbReference type="PROSITE" id="PS50102"/>
    </source>
</evidence>
<dbReference type="SMART" id="SM00517">
    <property type="entry name" value="PolyA"/>
    <property type="match status" value="1"/>
</dbReference>
<dbReference type="CDD" id="cd00590">
    <property type="entry name" value="RRM_SF"/>
    <property type="match status" value="2"/>
</dbReference>
<dbReference type="PROSITE" id="PS50102">
    <property type="entry name" value="RRM"/>
    <property type="match status" value="3"/>
</dbReference>
<dbReference type="PANTHER" id="PTHR48025">
    <property type="entry name" value="OS02G0815200 PROTEIN"/>
    <property type="match status" value="1"/>
</dbReference>
<dbReference type="Gene3D" id="3.30.70.330">
    <property type="match status" value="3"/>
</dbReference>
<dbReference type="Proteomes" id="UP000242875">
    <property type="component" value="Unassembled WGS sequence"/>
</dbReference>
<evidence type="ECO:0000256" key="4">
    <source>
        <dbReference type="SAM" id="MobiDB-lite"/>
    </source>
</evidence>
<evidence type="ECO:0000313" key="8">
    <source>
        <dbReference type="Proteomes" id="UP000242875"/>
    </source>
</evidence>
<dbReference type="Pfam" id="PF00658">
    <property type="entry name" value="MLLE"/>
    <property type="match status" value="1"/>
</dbReference>
<dbReference type="Pfam" id="PF00076">
    <property type="entry name" value="RRM_1"/>
    <property type="match status" value="2"/>
</dbReference>
<evidence type="ECO:0000256" key="1">
    <source>
        <dbReference type="ARBA" id="ARBA00008557"/>
    </source>
</evidence>
<protein>
    <submittedName>
        <fullName evidence="7">Uncharacterized protein</fullName>
    </submittedName>
</protein>
<dbReference type="InterPro" id="IPR002004">
    <property type="entry name" value="PABP_HYD_C"/>
</dbReference>
<dbReference type="PROSITE" id="PS51309">
    <property type="entry name" value="PABC"/>
    <property type="match status" value="1"/>
</dbReference>
<keyword evidence="2 3" id="KW-0694">RNA-binding</keyword>
<feature type="region of interest" description="Disordered" evidence="4">
    <location>
        <begin position="1"/>
        <end position="36"/>
    </location>
</feature>
<feature type="region of interest" description="Disordered" evidence="4">
    <location>
        <begin position="501"/>
        <end position="522"/>
    </location>
</feature>
<dbReference type="SMART" id="SM00360">
    <property type="entry name" value="RRM"/>
    <property type="match status" value="3"/>
</dbReference>
<comment type="caution">
    <text evidence="7">The sequence shown here is derived from an EMBL/GenBank/DDBJ whole genome shotgun (WGS) entry which is preliminary data.</text>
</comment>
<dbReference type="OrthoDB" id="6159137at2759"/>
<dbReference type="InterPro" id="IPR012677">
    <property type="entry name" value="Nucleotide-bd_a/b_plait_sf"/>
</dbReference>